<proteinExistence type="predicted"/>
<feature type="transmembrane region" description="Helical" evidence="1">
    <location>
        <begin position="14"/>
        <end position="34"/>
    </location>
</feature>
<keyword evidence="1" id="KW-1133">Transmembrane helix</keyword>
<organism evidence="2 3">
    <name type="scientific">Candidatus Nealsonbacteria bacterium CG01_land_8_20_14_3_00_12</name>
    <dbReference type="NCBI Taxonomy" id="1974697"/>
    <lineage>
        <taxon>Bacteria</taxon>
        <taxon>Candidatus Nealsoniibacteriota</taxon>
    </lineage>
</organism>
<dbReference type="AlphaFoldDB" id="A0A2M7EB42"/>
<reference evidence="3" key="1">
    <citation type="submission" date="2017-09" db="EMBL/GenBank/DDBJ databases">
        <title>Depth-based differentiation of microbial function through sediment-hosted aquifers and enrichment of novel symbionts in the deep terrestrial subsurface.</title>
        <authorList>
            <person name="Probst A.J."/>
            <person name="Ladd B."/>
            <person name="Jarett J.K."/>
            <person name="Geller-Mcgrath D.E."/>
            <person name="Sieber C.M.K."/>
            <person name="Emerson J.B."/>
            <person name="Anantharaman K."/>
            <person name="Thomas B.C."/>
            <person name="Malmstrom R."/>
            <person name="Stieglmeier M."/>
            <person name="Klingl A."/>
            <person name="Woyke T."/>
            <person name="Ryan C.M."/>
            <person name="Banfield J.F."/>
        </authorList>
    </citation>
    <scope>NUCLEOTIDE SEQUENCE [LARGE SCALE GENOMIC DNA]</scope>
</reference>
<evidence type="ECO:0000256" key="1">
    <source>
        <dbReference type="SAM" id="Phobius"/>
    </source>
</evidence>
<dbReference type="Proteomes" id="UP000230766">
    <property type="component" value="Unassembled WGS sequence"/>
</dbReference>
<gene>
    <name evidence="2" type="ORF">COS09_02295</name>
</gene>
<keyword evidence="1" id="KW-0472">Membrane</keyword>
<evidence type="ECO:0000313" key="2">
    <source>
        <dbReference type="EMBL" id="PIV64921.1"/>
    </source>
</evidence>
<comment type="caution">
    <text evidence="2">The sequence shown here is derived from an EMBL/GenBank/DDBJ whole genome shotgun (WGS) entry which is preliminary data.</text>
</comment>
<dbReference type="EMBL" id="PETJ01000060">
    <property type="protein sequence ID" value="PIV64921.1"/>
    <property type="molecule type" value="Genomic_DNA"/>
</dbReference>
<keyword evidence="1" id="KW-0812">Transmembrane</keyword>
<sequence length="99" mass="11909">MAITFLEKRKIQRYYIIIFGIILLVTILVIWRGFFVKEKPIFLEEVTKPLKKVEIDFNILENPILKELQPFEEIEPFREVIVEEEIIEKIGRENPFAPY</sequence>
<name>A0A2M7EB42_9BACT</name>
<evidence type="ECO:0000313" key="3">
    <source>
        <dbReference type="Proteomes" id="UP000230766"/>
    </source>
</evidence>
<accession>A0A2M7EB42</accession>
<protein>
    <submittedName>
        <fullName evidence="2">Uncharacterized protein</fullName>
    </submittedName>
</protein>